<name>A0A443KAQ0_9RHOB</name>
<sequence>MAVSAGLGDAAYELTLPEGTATLTINGAEYGFDTADVLGKAPLILGQPTVQGTIPETLPGTLEYLGAPFLYDPAGGQPRILLRTVRNGATLGEGGQYDLQELDLIAGFDLRQEVVNGYGARSTETTLRDPVTYATPGLAFTGTQVLNKIDGLQPGGAGSMLIAVNLTGYTRQSGNQTLLYSTAGGSMFRVALPSNASGSVGGIHVARVGGSLILNNSPVMPADCFPVATDNLLILLYADAGGVWNYSVYLNGVSVKSASGQSTTSSALLSTENPWVFGTSNNTYTLRSRVTDFRIWTDIPAAAVVTSAYETRSHFIDDNGAARHPDIADTVYGQPRIRMPLDSDEANALINMGTAGDFTSKQGAFA</sequence>
<comment type="caution">
    <text evidence="1">The sequence shown here is derived from an EMBL/GenBank/DDBJ whole genome shotgun (WGS) entry which is preliminary data.</text>
</comment>
<dbReference type="RefSeq" id="WP_128232871.1">
    <property type="nucleotide sequence ID" value="NZ_SAUY01000018.1"/>
</dbReference>
<protein>
    <submittedName>
        <fullName evidence="1">Uncharacterized protein</fullName>
    </submittedName>
</protein>
<reference evidence="1 2" key="1">
    <citation type="submission" date="2019-01" db="EMBL/GenBank/DDBJ databases">
        <title>Sinorhodobacter populi sp. nov. isolated from the symptomatic bark tissue of Populus euramericana canker.</title>
        <authorList>
            <person name="Xu G."/>
        </authorList>
    </citation>
    <scope>NUCLEOTIDE SEQUENCE [LARGE SCALE GENOMIC DNA]</scope>
    <source>
        <strain evidence="1 2">07D10-4-3</strain>
    </source>
</reference>
<accession>A0A443KAQ0</accession>
<reference evidence="1 2" key="2">
    <citation type="submission" date="2019-01" db="EMBL/GenBank/DDBJ databases">
        <authorList>
            <person name="Li Y."/>
        </authorList>
    </citation>
    <scope>NUCLEOTIDE SEQUENCE [LARGE SCALE GENOMIC DNA]</scope>
    <source>
        <strain evidence="1 2">07D10-4-3</strain>
    </source>
</reference>
<dbReference type="Proteomes" id="UP000284451">
    <property type="component" value="Unassembled WGS sequence"/>
</dbReference>
<evidence type="ECO:0000313" key="1">
    <source>
        <dbReference type="EMBL" id="RWR29815.1"/>
    </source>
</evidence>
<evidence type="ECO:0000313" key="2">
    <source>
        <dbReference type="Proteomes" id="UP000284451"/>
    </source>
</evidence>
<proteinExistence type="predicted"/>
<dbReference type="AlphaFoldDB" id="A0A443KAQ0"/>
<organism evidence="1 2">
    <name type="scientific">Paenirhodobacter populi</name>
    <dbReference type="NCBI Taxonomy" id="2306993"/>
    <lineage>
        <taxon>Bacteria</taxon>
        <taxon>Pseudomonadati</taxon>
        <taxon>Pseudomonadota</taxon>
        <taxon>Alphaproteobacteria</taxon>
        <taxon>Rhodobacterales</taxon>
        <taxon>Rhodobacter group</taxon>
        <taxon>Paenirhodobacter</taxon>
    </lineage>
</organism>
<gene>
    <name evidence="1" type="ORF">D2T29_13590</name>
</gene>
<dbReference type="EMBL" id="SAUY01000018">
    <property type="protein sequence ID" value="RWR29815.1"/>
    <property type="molecule type" value="Genomic_DNA"/>
</dbReference>